<proteinExistence type="predicted"/>
<evidence type="ECO:0000259" key="1">
    <source>
        <dbReference type="PROSITE" id="PS50878"/>
    </source>
</evidence>
<dbReference type="InterPro" id="IPR000477">
    <property type="entry name" value="RT_dom"/>
</dbReference>
<dbReference type="InterPro" id="IPR052343">
    <property type="entry name" value="Retrotransposon-Effector_Assoc"/>
</dbReference>
<name>A0ABM4ADQ4_ZIZJJ</name>
<dbReference type="PANTHER" id="PTHR46890:SF48">
    <property type="entry name" value="RNA-DIRECTED DNA POLYMERASE"/>
    <property type="match status" value="1"/>
</dbReference>
<dbReference type="GeneID" id="132804475"/>
<gene>
    <name evidence="3" type="primary">LOC132804475</name>
</gene>
<dbReference type="PROSITE" id="PS50878">
    <property type="entry name" value="RT_POL"/>
    <property type="match status" value="1"/>
</dbReference>
<protein>
    <submittedName>
        <fullName evidence="3">Uncharacterized protein LOC132804475</fullName>
    </submittedName>
</protein>
<keyword evidence="2" id="KW-1185">Reference proteome</keyword>
<sequence length="202" mass="22940">MELLLNGNVFGQIPMGRGLRQGDPISPFLFIILMELLSKMLLKWERNGKINGVKLGRQAPSITHLLFVDNLLIFCQANMDEVKNVYRCLQLFCKWTGQAFNKEKSGCFFSRNVTPKRTLDIKRCLVKRNGSWLAMVARDVSGKVIHVQAFKSLSNILEVAELEAIGKALRVAKDQGWSKVIMEFDAQIVVHALNRNDRLSLH</sequence>
<dbReference type="InterPro" id="IPR002156">
    <property type="entry name" value="RNaseH_domain"/>
</dbReference>
<dbReference type="InterPro" id="IPR043502">
    <property type="entry name" value="DNA/RNA_pol_sf"/>
</dbReference>
<dbReference type="PANTHER" id="PTHR46890">
    <property type="entry name" value="NON-LTR RETROLELEMENT REVERSE TRANSCRIPTASE-LIKE PROTEIN-RELATED"/>
    <property type="match status" value="1"/>
</dbReference>
<evidence type="ECO:0000313" key="3">
    <source>
        <dbReference type="RefSeq" id="XP_060674865.1"/>
    </source>
</evidence>
<dbReference type="Proteomes" id="UP001652623">
    <property type="component" value="Chromosome 7"/>
</dbReference>
<dbReference type="Gene3D" id="3.30.420.10">
    <property type="entry name" value="Ribonuclease H-like superfamily/Ribonuclease H"/>
    <property type="match status" value="1"/>
</dbReference>
<dbReference type="Pfam" id="PF00078">
    <property type="entry name" value="RVT_1"/>
    <property type="match status" value="1"/>
</dbReference>
<dbReference type="SUPFAM" id="SSF56672">
    <property type="entry name" value="DNA/RNA polymerases"/>
    <property type="match status" value="1"/>
</dbReference>
<reference evidence="3" key="1">
    <citation type="submission" date="2025-08" db="UniProtKB">
        <authorList>
            <consortium name="RefSeq"/>
        </authorList>
    </citation>
    <scope>IDENTIFICATION</scope>
    <source>
        <tissue evidence="3">Seedling</tissue>
    </source>
</reference>
<dbReference type="Pfam" id="PF13456">
    <property type="entry name" value="RVT_3"/>
    <property type="match status" value="1"/>
</dbReference>
<feature type="domain" description="Reverse transcriptase" evidence="1">
    <location>
        <begin position="1"/>
        <end position="137"/>
    </location>
</feature>
<accession>A0ABM4ADQ4</accession>
<organism evidence="2 3">
    <name type="scientific">Ziziphus jujuba</name>
    <name type="common">Chinese jujube</name>
    <name type="synonym">Ziziphus sativa</name>
    <dbReference type="NCBI Taxonomy" id="326968"/>
    <lineage>
        <taxon>Eukaryota</taxon>
        <taxon>Viridiplantae</taxon>
        <taxon>Streptophyta</taxon>
        <taxon>Embryophyta</taxon>
        <taxon>Tracheophyta</taxon>
        <taxon>Spermatophyta</taxon>
        <taxon>Magnoliopsida</taxon>
        <taxon>eudicotyledons</taxon>
        <taxon>Gunneridae</taxon>
        <taxon>Pentapetalae</taxon>
        <taxon>rosids</taxon>
        <taxon>fabids</taxon>
        <taxon>Rosales</taxon>
        <taxon>Rhamnaceae</taxon>
        <taxon>Paliureae</taxon>
        <taxon>Ziziphus</taxon>
    </lineage>
</organism>
<dbReference type="RefSeq" id="XP_060674865.1">
    <property type="nucleotide sequence ID" value="XM_060818882.1"/>
</dbReference>
<evidence type="ECO:0000313" key="2">
    <source>
        <dbReference type="Proteomes" id="UP001652623"/>
    </source>
</evidence>
<dbReference type="InterPro" id="IPR036397">
    <property type="entry name" value="RNaseH_sf"/>
</dbReference>